<evidence type="ECO:0000256" key="1">
    <source>
        <dbReference type="ARBA" id="ARBA00001798"/>
    </source>
</evidence>
<evidence type="ECO:0000256" key="5">
    <source>
        <dbReference type="ARBA" id="ARBA00022737"/>
    </source>
</evidence>
<dbReference type="Proteomes" id="UP000054485">
    <property type="component" value="Unassembled WGS sequence"/>
</dbReference>
<dbReference type="AlphaFoldDB" id="A0A0D0BTZ1"/>
<comment type="catalytic activity">
    <reaction evidence="1">
        <text>[E2 ubiquitin-conjugating enzyme]-S-ubiquitinyl-L-cysteine + [acceptor protein]-L-lysine = [E2 ubiquitin-conjugating enzyme]-L-cysteine + [acceptor protein]-N(6)-ubiquitinyl-L-lysine.</text>
        <dbReference type="EC" id="2.3.2.31"/>
    </reaction>
</comment>
<dbReference type="PROSITE" id="PS51873">
    <property type="entry name" value="TRIAD"/>
    <property type="match status" value="1"/>
</dbReference>
<evidence type="ECO:0000256" key="2">
    <source>
        <dbReference type="ARBA" id="ARBA00012251"/>
    </source>
</evidence>
<feature type="domain" description="RING-type" evidence="9">
    <location>
        <begin position="188"/>
        <end position="378"/>
    </location>
</feature>
<keyword evidence="4" id="KW-0479">Metal-binding</keyword>
<dbReference type="CDD" id="cd20335">
    <property type="entry name" value="BRcat_RBR"/>
    <property type="match status" value="1"/>
</dbReference>
<organism evidence="10 11">
    <name type="scientific">Suillus luteus UH-Slu-Lm8-n1</name>
    <dbReference type="NCBI Taxonomy" id="930992"/>
    <lineage>
        <taxon>Eukaryota</taxon>
        <taxon>Fungi</taxon>
        <taxon>Dikarya</taxon>
        <taxon>Basidiomycota</taxon>
        <taxon>Agaricomycotina</taxon>
        <taxon>Agaricomycetes</taxon>
        <taxon>Agaricomycetidae</taxon>
        <taxon>Boletales</taxon>
        <taxon>Suillineae</taxon>
        <taxon>Suillaceae</taxon>
        <taxon>Suillus</taxon>
    </lineage>
</organism>
<dbReference type="InterPro" id="IPR031127">
    <property type="entry name" value="E3_UB_ligase_RBR"/>
</dbReference>
<dbReference type="GO" id="GO:0061630">
    <property type="term" value="F:ubiquitin protein ligase activity"/>
    <property type="evidence" value="ECO:0007669"/>
    <property type="project" value="UniProtKB-EC"/>
</dbReference>
<evidence type="ECO:0000259" key="9">
    <source>
        <dbReference type="PROSITE" id="PS51873"/>
    </source>
</evidence>
<reference evidence="11" key="2">
    <citation type="submission" date="2015-01" db="EMBL/GenBank/DDBJ databases">
        <title>Evolutionary Origins and Diversification of the Mycorrhizal Mutualists.</title>
        <authorList>
            <consortium name="DOE Joint Genome Institute"/>
            <consortium name="Mycorrhizal Genomics Consortium"/>
            <person name="Kohler A."/>
            <person name="Kuo A."/>
            <person name="Nagy L.G."/>
            <person name="Floudas D."/>
            <person name="Copeland A."/>
            <person name="Barry K.W."/>
            <person name="Cichocki N."/>
            <person name="Veneault-Fourrey C."/>
            <person name="LaButti K."/>
            <person name="Lindquist E.A."/>
            <person name="Lipzen A."/>
            <person name="Lundell T."/>
            <person name="Morin E."/>
            <person name="Murat C."/>
            <person name="Riley R."/>
            <person name="Ohm R."/>
            <person name="Sun H."/>
            <person name="Tunlid A."/>
            <person name="Henrissat B."/>
            <person name="Grigoriev I.V."/>
            <person name="Hibbett D.S."/>
            <person name="Martin F."/>
        </authorList>
    </citation>
    <scope>NUCLEOTIDE SEQUENCE [LARGE SCALE GENOMIC DNA]</scope>
    <source>
        <strain evidence="11">UH-Slu-Lm8-n1</strain>
    </source>
</reference>
<dbReference type="InterPro" id="IPR017907">
    <property type="entry name" value="Znf_RING_CS"/>
</dbReference>
<dbReference type="Gene3D" id="3.30.40.10">
    <property type="entry name" value="Zinc/RING finger domain, C3HC4 (zinc finger)"/>
    <property type="match status" value="1"/>
</dbReference>
<dbReference type="GO" id="GO:0016567">
    <property type="term" value="P:protein ubiquitination"/>
    <property type="evidence" value="ECO:0007669"/>
    <property type="project" value="InterPro"/>
</dbReference>
<dbReference type="SMART" id="SM00647">
    <property type="entry name" value="IBR"/>
    <property type="match status" value="2"/>
</dbReference>
<dbReference type="PANTHER" id="PTHR11685">
    <property type="entry name" value="RBR FAMILY RING FINGER AND IBR DOMAIN-CONTAINING"/>
    <property type="match status" value="1"/>
</dbReference>
<evidence type="ECO:0000256" key="8">
    <source>
        <dbReference type="ARBA" id="ARBA00022833"/>
    </source>
</evidence>
<protein>
    <recommendedName>
        <fullName evidence="2">RBR-type E3 ubiquitin transferase</fullName>
        <ecNumber evidence="2">2.3.2.31</ecNumber>
    </recommendedName>
</protein>
<dbReference type="Pfam" id="PF01485">
    <property type="entry name" value="IBR"/>
    <property type="match status" value="2"/>
</dbReference>
<reference evidence="10 11" key="1">
    <citation type="submission" date="2014-04" db="EMBL/GenBank/DDBJ databases">
        <authorList>
            <consortium name="DOE Joint Genome Institute"/>
            <person name="Kuo A."/>
            <person name="Ruytinx J."/>
            <person name="Rineau F."/>
            <person name="Colpaert J."/>
            <person name="Kohler A."/>
            <person name="Nagy L.G."/>
            <person name="Floudas D."/>
            <person name="Copeland A."/>
            <person name="Barry K.W."/>
            <person name="Cichocki N."/>
            <person name="Veneault-Fourrey C."/>
            <person name="LaButti K."/>
            <person name="Lindquist E.A."/>
            <person name="Lipzen A."/>
            <person name="Lundell T."/>
            <person name="Morin E."/>
            <person name="Murat C."/>
            <person name="Sun H."/>
            <person name="Tunlid A."/>
            <person name="Henrissat B."/>
            <person name="Grigoriev I.V."/>
            <person name="Hibbett D.S."/>
            <person name="Martin F."/>
            <person name="Nordberg H.P."/>
            <person name="Cantor M.N."/>
            <person name="Hua S.X."/>
        </authorList>
    </citation>
    <scope>NUCLEOTIDE SEQUENCE [LARGE SCALE GENOMIC DNA]</scope>
    <source>
        <strain evidence="10 11">UH-Slu-Lm8-n1</strain>
    </source>
</reference>
<evidence type="ECO:0000256" key="6">
    <source>
        <dbReference type="ARBA" id="ARBA00022771"/>
    </source>
</evidence>
<name>A0A0D0BTZ1_9AGAM</name>
<dbReference type="SUPFAM" id="SSF57850">
    <property type="entry name" value="RING/U-box"/>
    <property type="match status" value="2"/>
</dbReference>
<gene>
    <name evidence="10" type="ORF">CY34DRAFT_400858</name>
</gene>
<dbReference type="Gene3D" id="1.20.120.1750">
    <property type="match status" value="1"/>
</dbReference>
<keyword evidence="8" id="KW-0862">Zinc</keyword>
<keyword evidence="3" id="KW-0808">Transferase</keyword>
<accession>A0A0D0BTZ1</accession>
<evidence type="ECO:0000256" key="7">
    <source>
        <dbReference type="ARBA" id="ARBA00022786"/>
    </source>
</evidence>
<keyword evidence="6" id="KW-0863">Zinc-finger</keyword>
<sequence>MNTRCSVQDIDAEALVLALSLLDIEEVEGSRKGKLREDACLTDEEIAFNFQAENLKASLAELQDRKFALSIDEALQTDTAALSALSLINQGEHDDHLSAIALERGDDVPIPTHSQEVLECTRFLSFVNLALILFTTNDPSSEFGSTMSSNNDITGVVEPDPDEMDGLGEPSHLSYHRRQLLARDGMPSRVECIICGDDVRRSQSFNAPCSHSYCRGCLVNLVEASTKDETLYPVRCCQQPLPVTDFVSLLPSDLLSHFQDKSAEFATPPTSRIYCPNQTCSEFLGSSSGRKSEITCACGTRVCSACKNRAHSHEDCAESVQTSAVKSLASQMGWQTCPGCHAIVELWQGCYHMTCRCATQFCYLCAALWKTCDCRQWDDQRLLDDAERRVYNEFGAREAAARPEVFVDRVYQRMAALEENHECRAHRWVYRSGGGRCEECLDYLQNFLMRCRHCQVLVCKRCSVNRL</sequence>
<dbReference type="InterPro" id="IPR002867">
    <property type="entry name" value="IBR_dom"/>
</dbReference>
<keyword evidence="7" id="KW-0833">Ubl conjugation pathway</keyword>
<evidence type="ECO:0000313" key="11">
    <source>
        <dbReference type="Proteomes" id="UP000054485"/>
    </source>
</evidence>
<dbReference type="HOGENOM" id="CLU_022048_7_7_1"/>
<keyword evidence="5" id="KW-0677">Repeat</keyword>
<dbReference type="EMBL" id="KN835158">
    <property type="protein sequence ID" value="KIK46503.1"/>
    <property type="molecule type" value="Genomic_DNA"/>
</dbReference>
<dbReference type="InParanoid" id="A0A0D0BTZ1"/>
<dbReference type="InterPro" id="IPR013083">
    <property type="entry name" value="Znf_RING/FYVE/PHD"/>
</dbReference>
<dbReference type="GO" id="GO:0008270">
    <property type="term" value="F:zinc ion binding"/>
    <property type="evidence" value="ECO:0007669"/>
    <property type="project" value="UniProtKB-KW"/>
</dbReference>
<dbReference type="EC" id="2.3.2.31" evidence="2"/>
<evidence type="ECO:0000256" key="4">
    <source>
        <dbReference type="ARBA" id="ARBA00022723"/>
    </source>
</evidence>
<keyword evidence="11" id="KW-1185">Reference proteome</keyword>
<dbReference type="CDD" id="cd22584">
    <property type="entry name" value="Rcat_RBR_unk"/>
    <property type="match status" value="1"/>
</dbReference>
<dbReference type="STRING" id="930992.A0A0D0BTZ1"/>
<dbReference type="OrthoDB" id="9977870at2759"/>
<dbReference type="InterPro" id="IPR044066">
    <property type="entry name" value="TRIAD_supradom"/>
</dbReference>
<evidence type="ECO:0000313" key="10">
    <source>
        <dbReference type="EMBL" id="KIK46503.1"/>
    </source>
</evidence>
<evidence type="ECO:0000256" key="3">
    <source>
        <dbReference type="ARBA" id="ARBA00022679"/>
    </source>
</evidence>
<proteinExistence type="predicted"/>
<dbReference type="PROSITE" id="PS00518">
    <property type="entry name" value="ZF_RING_1"/>
    <property type="match status" value="1"/>
</dbReference>